<dbReference type="RefSeq" id="WP_150022487.1">
    <property type="nucleotide sequence ID" value="NZ_VWOJ01000001.1"/>
</dbReference>
<dbReference type="InterPro" id="IPR006597">
    <property type="entry name" value="Sel1-like"/>
</dbReference>
<feature type="chain" id="PRO_5039936330" evidence="3">
    <location>
        <begin position="26"/>
        <end position="177"/>
    </location>
</feature>
<feature type="signal peptide" evidence="3">
    <location>
        <begin position="1"/>
        <end position="25"/>
    </location>
</feature>
<evidence type="ECO:0000313" key="4">
    <source>
        <dbReference type="EMBL" id="KAA5805455.1"/>
    </source>
</evidence>
<organism evidence="4 5">
    <name type="scientific">Alkalicaulis satelles</name>
    <dbReference type="NCBI Taxonomy" id="2609175"/>
    <lineage>
        <taxon>Bacteria</taxon>
        <taxon>Pseudomonadati</taxon>
        <taxon>Pseudomonadota</taxon>
        <taxon>Alphaproteobacteria</taxon>
        <taxon>Maricaulales</taxon>
        <taxon>Maricaulaceae</taxon>
        <taxon>Alkalicaulis</taxon>
    </lineage>
</organism>
<reference evidence="4 5" key="1">
    <citation type="submission" date="2019-09" db="EMBL/GenBank/DDBJ databases">
        <authorList>
            <person name="Kevbrin V."/>
            <person name="Grouzdev D.S."/>
        </authorList>
    </citation>
    <scope>NUCLEOTIDE SEQUENCE [LARGE SCALE GENOMIC DNA]</scope>
    <source>
        <strain evidence="4 5">G-192</strain>
    </source>
</reference>
<comment type="similarity">
    <text evidence="1">Belongs to the hcp beta-lactamase family.</text>
</comment>
<proteinExistence type="inferred from homology"/>
<dbReference type="InterPro" id="IPR011990">
    <property type="entry name" value="TPR-like_helical_dom_sf"/>
</dbReference>
<keyword evidence="5" id="KW-1185">Reference proteome</keyword>
<evidence type="ECO:0000313" key="5">
    <source>
        <dbReference type="Proteomes" id="UP000325122"/>
    </source>
</evidence>
<protein>
    <submittedName>
        <fullName evidence="4">Sel1 repeat family protein</fullName>
    </submittedName>
</protein>
<keyword evidence="2" id="KW-0677">Repeat</keyword>
<dbReference type="Gene3D" id="1.25.40.10">
    <property type="entry name" value="Tetratricopeptide repeat domain"/>
    <property type="match status" value="1"/>
</dbReference>
<name>A0A5M6ZNG6_9PROT</name>
<evidence type="ECO:0000256" key="3">
    <source>
        <dbReference type="SAM" id="SignalP"/>
    </source>
</evidence>
<dbReference type="InterPro" id="IPR040239">
    <property type="entry name" value="HcpB-like"/>
</dbReference>
<evidence type="ECO:0000256" key="1">
    <source>
        <dbReference type="ARBA" id="ARBA00008486"/>
    </source>
</evidence>
<dbReference type="SUPFAM" id="SSF81901">
    <property type="entry name" value="HCP-like"/>
    <property type="match status" value="1"/>
</dbReference>
<sequence>MKIEYFLKALCLAAVLWLFASPAEARHANPMCSLSAISDDAQMCRLSPAVSAESCHEMGIGTLQLPDSCLAPGVRTLGALNLFEAACDRGYGPSCVYGAVLIVQRYAGIDQDFTRAHGLASTGCEADDADSCSMLAFFYVNAAGVERNIPAARTALEKACALGSQEGCTMIDNLPAN</sequence>
<dbReference type="SMART" id="SM00671">
    <property type="entry name" value="SEL1"/>
    <property type="match status" value="1"/>
</dbReference>
<dbReference type="Proteomes" id="UP000325122">
    <property type="component" value="Unassembled WGS sequence"/>
</dbReference>
<evidence type="ECO:0000256" key="2">
    <source>
        <dbReference type="ARBA" id="ARBA00022737"/>
    </source>
</evidence>
<accession>A0A5M6ZNG6</accession>
<gene>
    <name evidence="4" type="ORF">F1654_05620</name>
</gene>
<comment type="caution">
    <text evidence="4">The sequence shown here is derived from an EMBL/GenBank/DDBJ whole genome shotgun (WGS) entry which is preliminary data.</text>
</comment>
<keyword evidence="3" id="KW-0732">Signal</keyword>
<dbReference type="PANTHER" id="PTHR13891">
    <property type="entry name" value="CYTOCHROME C OXIDASE ASSEMBLY FACTOR 7"/>
    <property type="match status" value="1"/>
</dbReference>
<dbReference type="EMBL" id="VWOJ01000001">
    <property type="protein sequence ID" value="KAA5805455.1"/>
    <property type="molecule type" value="Genomic_DNA"/>
</dbReference>
<dbReference type="AlphaFoldDB" id="A0A5M6ZNG6"/>
<dbReference type="PANTHER" id="PTHR13891:SF1">
    <property type="entry name" value="CYTOCHROME C OXIDASE ASSEMBLY FACTOR 7"/>
    <property type="match status" value="1"/>
</dbReference>